<dbReference type="AlphaFoldDB" id="A0A229P3R9"/>
<dbReference type="InterPro" id="IPR028090">
    <property type="entry name" value="JAB_dom_prok"/>
</dbReference>
<dbReference type="OrthoDB" id="9802958at2"/>
<dbReference type="GO" id="GO:0008235">
    <property type="term" value="F:metalloexopeptidase activity"/>
    <property type="evidence" value="ECO:0007669"/>
    <property type="project" value="TreeGrafter"/>
</dbReference>
<keyword evidence="1" id="KW-0645">Protease</keyword>
<dbReference type="PANTHER" id="PTHR34858:SF1">
    <property type="entry name" value="CYSO-CYSTEINE PEPTIDASE"/>
    <property type="match status" value="1"/>
</dbReference>
<dbReference type="EMBL" id="NMUQ01000001">
    <property type="protein sequence ID" value="OXM16892.1"/>
    <property type="molecule type" value="Genomic_DNA"/>
</dbReference>
<evidence type="ECO:0000256" key="2">
    <source>
        <dbReference type="ARBA" id="ARBA00022723"/>
    </source>
</evidence>
<name>A0A229P3R9_9BACL</name>
<evidence type="ECO:0000313" key="8">
    <source>
        <dbReference type="Proteomes" id="UP000215145"/>
    </source>
</evidence>
<dbReference type="PANTHER" id="PTHR34858">
    <property type="entry name" value="CYSO-CYSTEINE PEPTIDASE"/>
    <property type="match status" value="1"/>
</dbReference>
<proteinExistence type="predicted"/>
<accession>A0A229P3R9</accession>
<evidence type="ECO:0000256" key="3">
    <source>
        <dbReference type="ARBA" id="ARBA00022801"/>
    </source>
</evidence>
<keyword evidence="4" id="KW-0862">Zinc</keyword>
<protein>
    <recommendedName>
        <fullName evidence="6">JAB domain-containing protein</fullName>
    </recommendedName>
</protein>
<keyword evidence="2" id="KW-0479">Metal-binding</keyword>
<gene>
    <name evidence="7" type="ORF">CGZ75_09655</name>
</gene>
<sequence length="162" mass="18035">MPSPTSYTAVITSEAIQKLKLLCHQELPREACGLIACRIDDSERVASAILPMNNTHPEPEHHFKFDPAEWVRTLFHLSQSRYSLTGFYHSHPSGPPFPSNEDLTHPLWSSSVSVKEPFSGAEGLQMLQMWIVSLADPATTEISVFTSSSNGMRRLVLTEISV</sequence>
<evidence type="ECO:0000256" key="4">
    <source>
        <dbReference type="ARBA" id="ARBA00022833"/>
    </source>
</evidence>
<evidence type="ECO:0000256" key="1">
    <source>
        <dbReference type="ARBA" id="ARBA00022670"/>
    </source>
</evidence>
<dbReference type="RefSeq" id="WP_089523973.1">
    <property type="nucleotide sequence ID" value="NZ_NMUQ01000001.1"/>
</dbReference>
<keyword evidence="5" id="KW-0482">Metalloprotease</keyword>
<dbReference type="Pfam" id="PF14464">
    <property type="entry name" value="Prok-JAB"/>
    <property type="match status" value="1"/>
</dbReference>
<comment type="caution">
    <text evidence="7">The sequence shown here is derived from an EMBL/GenBank/DDBJ whole genome shotgun (WGS) entry which is preliminary data.</text>
</comment>
<dbReference type="CDD" id="cd08070">
    <property type="entry name" value="MPN_like"/>
    <property type="match status" value="1"/>
</dbReference>
<organism evidence="7 8">
    <name type="scientific">Paenibacillus herberti</name>
    <dbReference type="NCBI Taxonomy" id="1619309"/>
    <lineage>
        <taxon>Bacteria</taxon>
        <taxon>Bacillati</taxon>
        <taxon>Bacillota</taxon>
        <taxon>Bacilli</taxon>
        <taxon>Bacillales</taxon>
        <taxon>Paenibacillaceae</taxon>
        <taxon>Paenibacillus</taxon>
    </lineage>
</organism>
<evidence type="ECO:0000256" key="5">
    <source>
        <dbReference type="ARBA" id="ARBA00023049"/>
    </source>
</evidence>
<dbReference type="InterPro" id="IPR051929">
    <property type="entry name" value="VirAsm_ModProt"/>
</dbReference>
<dbReference type="Proteomes" id="UP000215145">
    <property type="component" value="Unassembled WGS sequence"/>
</dbReference>
<dbReference type="GO" id="GO:0008270">
    <property type="term" value="F:zinc ion binding"/>
    <property type="evidence" value="ECO:0007669"/>
    <property type="project" value="TreeGrafter"/>
</dbReference>
<evidence type="ECO:0000259" key="6">
    <source>
        <dbReference type="Pfam" id="PF14464"/>
    </source>
</evidence>
<evidence type="ECO:0000313" key="7">
    <source>
        <dbReference type="EMBL" id="OXM16892.1"/>
    </source>
</evidence>
<reference evidence="7 8" key="1">
    <citation type="submission" date="2017-07" db="EMBL/GenBank/DDBJ databases">
        <title>Paenibacillus herberti R33 genome sequencing and assembly.</title>
        <authorList>
            <person name="Su W."/>
        </authorList>
    </citation>
    <scope>NUCLEOTIDE SEQUENCE [LARGE SCALE GENOMIC DNA]</scope>
    <source>
        <strain evidence="7 8">R33</strain>
    </source>
</reference>
<keyword evidence="3" id="KW-0378">Hydrolase</keyword>
<dbReference type="SUPFAM" id="SSF102712">
    <property type="entry name" value="JAB1/MPN domain"/>
    <property type="match status" value="1"/>
</dbReference>
<dbReference type="Gene3D" id="3.40.140.10">
    <property type="entry name" value="Cytidine Deaminase, domain 2"/>
    <property type="match status" value="1"/>
</dbReference>
<keyword evidence="8" id="KW-1185">Reference proteome</keyword>
<feature type="domain" description="JAB" evidence="6">
    <location>
        <begin position="17"/>
        <end position="105"/>
    </location>
</feature>
<dbReference type="GO" id="GO:0006508">
    <property type="term" value="P:proteolysis"/>
    <property type="evidence" value="ECO:0007669"/>
    <property type="project" value="UniProtKB-KW"/>
</dbReference>